<evidence type="ECO:0000256" key="1">
    <source>
        <dbReference type="ARBA" id="ARBA00000085"/>
    </source>
</evidence>
<evidence type="ECO:0000256" key="2">
    <source>
        <dbReference type="ARBA" id="ARBA00004370"/>
    </source>
</evidence>
<dbReference type="InterPro" id="IPR005467">
    <property type="entry name" value="His_kinase_dom"/>
</dbReference>
<dbReference type="Proteomes" id="UP000275461">
    <property type="component" value="Unassembled WGS sequence"/>
</dbReference>
<evidence type="ECO:0000256" key="10">
    <source>
        <dbReference type="SAM" id="MobiDB-lite"/>
    </source>
</evidence>
<comment type="catalytic activity">
    <reaction evidence="1">
        <text>ATP + protein L-histidine = ADP + protein N-phospho-L-histidine.</text>
        <dbReference type="EC" id="2.7.13.3"/>
    </reaction>
</comment>
<dbReference type="SUPFAM" id="SSF55874">
    <property type="entry name" value="ATPase domain of HSP90 chaperone/DNA topoisomerase II/histidine kinase"/>
    <property type="match status" value="1"/>
</dbReference>
<dbReference type="PROSITE" id="PS50109">
    <property type="entry name" value="HIS_KIN"/>
    <property type="match status" value="1"/>
</dbReference>
<feature type="transmembrane region" description="Helical" evidence="11">
    <location>
        <begin position="171"/>
        <end position="190"/>
    </location>
</feature>
<evidence type="ECO:0000256" key="7">
    <source>
        <dbReference type="ARBA" id="ARBA00022777"/>
    </source>
</evidence>
<dbReference type="Pfam" id="PF02518">
    <property type="entry name" value="HATPase_c"/>
    <property type="match status" value="1"/>
</dbReference>
<dbReference type="EMBL" id="RCDA01000003">
    <property type="protein sequence ID" value="RLK48237.1"/>
    <property type="molecule type" value="Genomic_DNA"/>
</dbReference>
<protein>
    <recommendedName>
        <fullName evidence="3">histidine kinase</fullName>
        <ecNumber evidence="3">2.7.13.3</ecNumber>
    </recommendedName>
</protein>
<feature type="transmembrane region" description="Helical" evidence="11">
    <location>
        <begin position="12"/>
        <end position="31"/>
    </location>
</feature>
<dbReference type="PANTHER" id="PTHR45436">
    <property type="entry name" value="SENSOR HISTIDINE KINASE YKOH"/>
    <property type="match status" value="1"/>
</dbReference>
<evidence type="ECO:0000256" key="4">
    <source>
        <dbReference type="ARBA" id="ARBA00022553"/>
    </source>
</evidence>
<evidence type="ECO:0000256" key="6">
    <source>
        <dbReference type="ARBA" id="ARBA00022692"/>
    </source>
</evidence>
<dbReference type="InterPro" id="IPR003660">
    <property type="entry name" value="HAMP_dom"/>
</dbReference>
<dbReference type="SMART" id="SM00387">
    <property type="entry name" value="HATPase_c"/>
    <property type="match status" value="1"/>
</dbReference>
<dbReference type="OrthoDB" id="9809567at2"/>
<dbReference type="GO" id="GO:0000155">
    <property type="term" value="F:phosphorelay sensor kinase activity"/>
    <property type="evidence" value="ECO:0007669"/>
    <property type="project" value="InterPro"/>
</dbReference>
<keyword evidence="15" id="KW-1185">Reference proteome</keyword>
<dbReference type="AlphaFoldDB" id="A0A498BZV2"/>
<keyword evidence="11" id="KW-0472">Membrane</keyword>
<dbReference type="InterPro" id="IPR036097">
    <property type="entry name" value="HisK_dim/P_sf"/>
</dbReference>
<dbReference type="GO" id="GO:0005524">
    <property type="term" value="F:ATP binding"/>
    <property type="evidence" value="ECO:0007669"/>
    <property type="project" value="UniProtKB-KW"/>
</dbReference>
<evidence type="ECO:0000256" key="8">
    <source>
        <dbReference type="ARBA" id="ARBA00022989"/>
    </source>
</evidence>
<proteinExistence type="predicted"/>
<evidence type="ECO:0000259" key="13">
    <source>
        <dbReference type="PROSITE" id="PS50885"/>
    </source>
</evidence>
<feature type="domain" description="Histidine kinase" evidence="12">
    <location>
        <begin position="250"/>
        <end position="443"/>
    </location>
</feature>
<evidence type="ECO:0000313" key="15">
    <source>
        <dbReference type="Proteomes" id="UP000275461"/>
    </source>
</evidence>
<dbReference type="InterPro" id="IPR036890">
    <property type="entry name" value="HATPase_C_sf"/>
</dbReference>
<keyword evidence="5" id="KW-0808">Transferase</keyword>
<dbReference type="GO" id="GO:0005886">
    <property type="term" value="C:plasma membrane"/>
    <property type="evidence" value="ECO:0007669"/>
    <property type="project" value="TreeGrafter"/>
</dbReference>
<dbReference type="RefSeq" id="WP_121442641.1">
    <property type="nucleotide sequence ID" value="NZ_RCDA01000003.1"/>
</dbReference>
<dbReference type="Gene3D" id="3.30.565.10">
    <property type="entry name" value="Histidine kinase-like ATPase, C-terminal domain"/>
    <property type="match status" value="1"/>
</dbReference>
<dbReference type="PANTHER" id="PTHR45436:SF4">
    <property type="entry name" value="SENSOR PROTEIN PHOQ"/>
    <property type="match status" value="1"/>
</dbReference>
<dbReference type="InterPro" id="IPR003594">
    <property type="entry name" value="HATPase_dom"/>
</dbReference>
<keyword evidence="4" id="KW-0597">Phosphoprotein</keyword>
<organism evidence="14 15">
    <name type="scientific">Alkalispirillum mobile</name>
    <dbReference type="NCBI Taxonomy" id="85925"/>
    <lineage>
        <taxon>Bacteria</taxon>
        <taxon>Pseudomonadati</taxon>
        <taxon>Pseudomonadota</taxon>
        <taxon>Gammaproteobacteria</taxon>
        <taxon>Chromatiales</taxon>
        <taxon>Ectothiorhodospiraceae</taxon>
        <taxon>Alkalispirillum</taxon>
    </lineage>
</organism>
<evidence type="ECO:0000259" key="12">
    <source>
        <dbReference type="PROSITE" id="PS50109"/>
    </source>
</evidence>
<dbReference type="SUPFAM" id="SSF47384">
    <property type="entry name" value="Homodimeric domain of signal transducing histidine kinase"/>
    <property type="match status" value="1"/>
</dbReference>
<dbReference type="PROSITE" id="PS50885">
    <property type="entry name" value="HAMP"/>
    <property type="match status" value="1"/>
</dbReference>
<feature type="region of interest" description="Disordered" evidence="10">
    <location>
        <begin position="105"/>
        <end position="127"/>
    </location>
</feature>
<dbReference type="CDD" id="cd00082">
    <property type="entry name" value="HisKA"/>
    <property type="match status" value="1"/>
</dbReference>
<keyword evidence="7 14" id="KW-0418">Kinase</keyword>
<accession>A0A498BZV2</accession>
<dbReference type="EC" id="2.7.13.3" evidence="3"/>
<dbReference type="InterPro" id="IPR050428">
    <property type="entry name" value="TCS_sensor_his_kinase"/>
</dbReference>
<comment type="subcellular location">
    <subcellularLocation>
        <location evidence="2">Membrane</location>
    </subcellularLocation>
</comment>
<evidence type="ECO:0000256" key="5">
    <source>
        <dbReference type="ARBA" id="ARBA00022679"/>
    </source>
</evidence>
<name>A0A498BZV2_9GAMM</name>
<keyword evidence="6 11" id="KW-0812">Transmembrane</keyword>
<evidence type="ECO:0000256" key="3">
    <source>
        <dbReference type="ARBA" id="ARBA00012438"/>
    </source>
</evidence>
<dbReference type="InterPro" id="IPR003661">
    <property type="entry name" value="HisK_dim/P_dom"/>
</dbReference>
<feature type="domain" description="HAMP" evidence="13">
    <location>
        <begin position="191"/>
        <end position="242"/>
    </location>
</feature>
<keyword evidence="8 11" id="KW-1133">Transmembrane helix</keyword>
<keyword evidence="9" id="KW-0902">Two-component regulatory system</keyword>
<evidence type="ECO:0000256" key="11">
    <source>
        <dbReference type="SAM" id="Phobius"/>
    </source>
</evidence>
<reference evidence="14 15" key="1">
    <citation type="submission" date="2018-10" db="EMBL/GenBank/DDBJ databases">
        <title>Genomic Encyclopedia of Type Strains, Phase IV (KMG-IV): sequencing the most valuable type-strain genomes for metagenomic binning, comparative biology and taxonomic classification.</title>
        <authorList>
            <person name="Goeker M."/>
        </authorList>
    </citation>
    <scope>NUCLEOTIDE SEQUENCE [LARGE SCALE GENOMIC DNA]</scope>
    <source>
        <strain evidence="14 15">DSM 12769</strain>
    </source>
</reference>
<evidence type="ECO:0000313" key="14">
    <source>
        <dbReference type="EMBL" id="RLK48237.1"/>
    </source>
</evidence>
<comment type="caution">
    <text evidence="14">The sequence shown here is derived from an EMBL/GenBank/DDBJ whole genome shotgun (WGS) entry which is preliminary data.</text>
</comment>
<dbReference type="Gene3D" id="1.10.287.130">
    <property type="match status" value="1"/>
</dbReference>
<evidence type="ECO:0000256" key="9">
    <source>
        <dbReference type="ARBA" id="ARBA00023012"/>
    </source>
</evidence>
<gene>
    <name evidence="14" type="ORF">DFR31_2116</name>
</gene>
<sequence length="443" mass="47649">MTVQRLSLLHRVLWVAGLSLLLLLGTTGLVVDHAYREGAEQARSERLQGQVFGLLAAAELRDQALTLPGDLPDARLRSAGSGLYAQAVDEQGEVRWRSPSLLDSALPTPPLLAPGETRESTVPGPDGTPLHGYAYGIAWEEADGESGRFTLQVLEAQTVLGDELSRFRQALWGWLALAAVGVLLTQLLLLRWTLQPLRRMTRELQAVEAGEARRLGEAHPPELAALTGRLNQLLAAQQRRIDQHQTVLADLAHSLKTPLAVLRSQLPGAGDDTAAEQLRRMDQAIDYHLRRAGHGPAPLGARVAVRPVLQRLVAALARLNDRVGVDLDCPGSLHFPGGEAELMELAGNLLDNALRHARSQVRVSAGGRDGGGLWLEVEDDGPGVPERAVAHVLARGGRADERHPGQGIGLAVVRELALARGGDVAVQASDRLGGARFRVTLRY</sequence>